<dbReference type="GeneID" id="28800544"/>
<dbReference type="Proteomes" id="UP000204609">
    <property type="component" value="Segment"/>
</dbReference>
<proteinExistence type="predicted"/>
<evidence type="ECO:0000313" key="1">
    <source>
        <dbReference type="EMBL" id="ANA86419.1"/>
    </source>
</evidence>
<organism evidence="1 2">
    <name type="scientific">Gordonia phage OneUp</name>
    <dbReference type="NCBI Taxonomy" id="1838074"/>
    <lineage>
        <taxon>Viruses</taxon>
        <taxon>Duplodnaviria</taxon>
        <taxon>Heunggongvirae</taxon>
        <taxon>Uroviricota</taxon>
        <taxon>Caudoviricetes</taxon>
        <taxon>Oneupvirus</taxon>
        <taxon>Oneupvirus oneup</taxon>
    </lineage>
</organism>
<evidence type="ECO:0000313" key="2">
    <source>
        <dbReference type="Proteomes" id="UP000204609"/>
    </source>
</evidence>
<accession>A0A160DEX3</accession>
<gene>
    <name evidence="1" type="primary">85</name>
    <name evidence="1" type="ORF">PBI_ONEUP_85</name>
</gene>
<dbReference type="RefSeq" id="YP_009274501.1">
    <property type="nucleotide sequence ID" value="NC_030917.1"/>
</dbReference>
<sequence>MTGDHVAAVEIDAARIHRSLRNFNDAIHDEQWQDLPELVREKMRSLASECRDAILSPHRRAYSGTHARSGVCAECQTQYPCNARRFFQ</sequence>
<protein>
    <submittedName>
        <fullName evidence="1">Uncharacterized protein</fullName>
    </submittedName>
</protein>
<name>A0A160DEX3_9CAUD</name>
<dbReference type="KEGG" id="vg:28800544"/>
<dbReference type="EMBL" id="KU998245">
    <property type="protein sequence ID" value="ANA86419.1"/>
    <property type="molecule type" value="Genomic_DNA"/>
</dbReference>
<reference evidence="2" key="1">
    <citation type="submission" date="2016-03" db="EMBL/GenBank/DDBJ databases">
        <authorList>
            <person name="Ploux O."/>
        </authorList>
    </citation>
    <scope>NUCLEOTIDE SEQUENCE [LARGE SCALE GENOMIC DNA]</scope>
</reference>
<dbReference type="OrthoDB" id="38181at10239"/>
<keyword evidence="2" id="KW-1185">Reference proteome</keyword>